<dbReference type="KEGG" id="nva:G3M78_14575"/>
<dbReference type="EMBL" id="CP048620">
    <property type="protein sequence ID" value="QPJ66559.1"/>
    <property type="molecule type" value="Genomic_DNA"/>
</dbReference>
<proteinExistence type="predicted"/>
<evidence type="ECO:0000256" key="6">
    <source>
        <dbReference type="ARBA" id="ARBA00023136"/>
    </source>
</evidence>
<gene>
    <name evidence="9" type="ORF">G3M78_14575</name>
</gene>
<organism evidence="9 10">
    <name type="scientific">Candidatus Nitrohelix vancouverensis</name>
    <dbReference type="NCBI Taxonomy" id="2705534"/>
    <lineage>
        <taxon>Bacteria</taxon>
        <taxon>Pseudomonadati</taxon>
        <taxon>Nitrospinota/Tectimicrobiota group</taxon>
        <taxon>Nitrospinota</taxon>
        <taxon>Nitrospinia</taxon>
        <taxon>Nitrospinales</taxon>
        <taxon>Nitrospinaceae</taxon>
        <taxon>Candidatus Nitrohelix</taxon>
    </lineage>
</organism>
<comment type="subcellular location">
    <subcellularLocation>
        <location evidence="1">Cell membrane</location>
        <topology evidence="1">Single-pass type II membrane protein</topology>
    </subcellularLocation>
</comment>
<keyword evidence="5 8" id="KW-1133">Transmembrane helix</keyword>
<dbReference type="GO" id="GO:0005886">
    <property type="term" value="C:plasma membrane"/>
    <property type="evidence" value="ECO:0007669"/>
    <property type="project" value="UniProtKB-SubCell"/>
</dbReference>
<evidence type="ECO:0000313" key="9">
    <source>
        <dbReference type="EMBL" id="QPJ66559.1"/>
    </source>
</evidence>
<protein>
    <submittedName>
        <fullName evidence="9">Cell division protein FtsL</fullName>
    </submittedName>
</protein>
<evidence type="ECO:0000256" key="4">
    <source>
        <dbReference type="ARBA" id="ARBA00022692"/>
    </source>
</evidence>
<sequence length="105" mass="12187">MFKKLGSVARRRFRLSSKELRIALAFSVLFGVGALAFVWSNVKMIQQSYNYQGQMIEQKRLLNINKRLKLERESLRSLSRVRTIAVNQLGFVEPDHSQTVTVFLK</sequence>
<accession>A0A7T0G4N7</accession>
<dbReference type="Proteomes" id="UP000594464">
    <property type="component" value="Chromosome"/>
</dbReference>
<keyword evidence="7" id="KW-0131">Cell cycle</keyword>
<keyword evidence="6 8" id="KW-0472">Membrane</keyword>
<dbReference type="GO" id="GO:0051301">
    <property type="term" value="P:cell division"/>
    <property type="evidence" value="ECO:0007669"/>
    <property type="project" value="UniProtKB-KW"/>
</dbReference>
<dbReference type="AlphaFoldDB" id="A0A7T0G4N7"/>
<evidence type="ECO:0000313" key="10">
    <source>
        <dbReference type="Proteomes" id="UP000594464"/>
    </source>
</evidence>
<feature type="transmembrane region" description="Helical" evidence="8">
    <location>
        <begin position="20"/>
        <end position="39"/>
    </location>
</feature>
<reference evidence="10" key="1">
    <citation type="submission" date="2020-02" db="EMBL/GenBank/DDBJ databases">
        <title>Genomic and physiological characterization of two novel Nitrospinaceae genera.</title>
        <authorList>
            <person name="Mueller A.J."/>
            <person name="Jung M.-Y."/>
            <person name="Strachan C.R."/>
            <person name="Herbold C.W."/>
            <person name="Kirkegaard R.H."/>
            <person name="Daims H."/>
        </authorList>
    </citation>
    <scope>NUCLEOTIDE SEQUENCE [LARGE SCALE GENOMIC DNA]</scope>
</reference>
<evidence type="ECO:0000256" key="8">
    <source>
        <dbReference type="SAM" id="Phobius"/>
    </source>
</evidence>
<keyword evidence="3 9" id="KW-0132">Cell division</keyword>
<name>A0A7T0G4N7_9BACT</name>
<dbReference type="InterPro" id="IPR011922">
    <property type="entry name" value="Cell_div_FtsL"/>
</dbReference>
<evidence type="ECO:0000256" key="2">
    <source>
        <dbReference type="ARBA" id="ARBA00022475"/>
    </source>
</evidence>
<keyword evidence="2" id="KW-1003">Cell membrane</keyword>
<evidence type="ECO:0000256" key="7">
    <source>
        <dbReference type="ARBA" id="ARBA00023306"/>
    </source>
</evidence>
<evidence type="ECO:0000256" key="1">
    <source>
        <dbReference type="ARBA" id="ARBA00004401"/>
    </source>
</evidence>
<evidence type="ECO:0000256" key="3">
    <source>
        <dbReference type="ARBA" id="ARBA00022618"/>
    </source>
</evidence>
<evidence type="ECO:0000256" key="5">
    <source>
        <dbReference type="ARBA" id="ARBA00022989"/>
    </source>
</evidence>
<keyword evidence="4 8" id="KW-0812">Transmembrane</keyword>
<dbReference type="Pfam" id="PF04999">
    <property type="entry name" value="FtsL"/>
    <property type="match status" value="1"/>
</dbReference>